<name>A0A6L2N3U5_TANCI</name>
<accession>A0A6L2N3U5</accession>
<reference evidence="1" key="1">
    <citation type="journal article" date="2019" name="Sci. Rep.">
        <title>Draft genome of Tanacetum cinerariifolium, the natural source of mosquito coil.</title>
        <authorList>
            <person name="Yamashiro T."/>
            <person name="Shiraishi A."/>
            <person name="Satake H."/>
            <person name="Nakayama K."/>
        </authorList>
    </citation>
    <scope>NUCLEOTIDE SEQUENCE</scope>
</reference>
<evidence type="ECO:0000313" key="1">
    <source>
        <dbReference type="EMBL" id="GEU79214.1"/>
    </source>
</evidence>
<protein>
    <submittedName>
        <fullName evidence="1">Uncharacterized protein</fullName>
    </submittedName>
</protein>
<sequence length="127" mass="14980">MAPLPYHALRYQWLRYQVDGYDEGIVHSYEQRLEKTWGRAVNRVHVLDFASLTDGMRQALRDKLSMVYTRDDGAYWSGSERVILDKGDLRDYWMDISSDRDFLGPAPSFVFIRDHVRRLCHSVEIPI</sequence>
<comment type="caution">
    <text evidence="1">The sequence shown here is derived from an EMBL/GenBank/DDBJ whole genome shotgun (WGS) entry which is preliminary data.</text>
</comment>
<dbReference type="EMBL" id="BKCJ010007826">
    <property type="protein sequence ID" value="GEU79214.1"/>
    <property type="molecule type" value="Genomic_DNA"/>
</dbReference>
<dbReference type="AlphaFoldDB" id="A0A6L2N3U5"/>
<gene>
    <name evidence="1" type="ORF">Tci_051192</name>
</gene>
<proteinExistence type="predicted"/>
<organism evidence="1">
    <name type="scientific">Tanacetum cinerariifolium</name>
    <name type="common">Dalmatian daisy</name>
    <name type="synonym">Chrysanthemum cinerariifolium</name>
    <dbReference type="NCBI Taxonomy" id="118510"/>
    <lineage>
        <taxon>Eukaryota</taxon>
        <taxon>Viridiplantae</taxon>
        <taxon>Streptophyta</taxon>
        <taxon>Embryophyta</taxon>
        <taxon>Tracheophyta</taxon>
        <taxon>Spermatophyta</taxon>
        <taxon>Magnoliopsida</taxon>
        <taxon>eudicotyledons</taxon>
        <taxon>Gunneridae</taxon>
        <taxon>Pentapetalae</taxon>
        <taxon>asterids</taxon>
        <taxon>campanulids</taxon>
        <taxon>Asterales</taxon>
        <taxon>Asteraceae</taxon>
        <taxon>Asteroideae</taxon>
        <taxon>Anthemideae</taxon>
        <taxon>Anthemidinae</taxon>
        <taxon>Tanacetum</taxon>
    </lineage>
</organism>